<name>E8UY63_TERSS</name>
<dbReference type="Pfam" id="PF01613">
    <property type="entry name" value="Flavin_Reduct"/>
    <property type="match status" value="1"/>
</dbReference>
<dbReference type="STRING" id="401053.AciPR4_0031"/>
<dbReference type="InterPro" id="IPR052174">
    <property type="entry name" value="Flavoredoxin"/>
</dbReference>
<dbReference type="GO" id="GO:0016646">
    <property type="term" value="F:oxidoreductase activity, acting on the CH-NH group of donors, NAD or NADP as acceptor"/>
    <property type="evidence" value="ECO:0007669"/>
    <property type="project" value="UniProtKB-ARBA"/>
</dbReference>
<evidence type="ECO:0000259" key="4">
    <source>
        <dbReference type="Pfam" id="PF01613"/>
    </source>
</evidence>
<evidence type="ECO:0000313" key="5">
    <source>
        <dbReference type="EMBL" id="ADV80873.1"/>
    </source>
</evidence>
<dbReference type="AlphaFoldDB" id="E8UY63"/>
<dbReference type="InterPro" id="IPR002563">
    <property type="entry name" value="Flavin_Rdtase-like_dom"/>
</dbReference>
<evidence type="ECO:0000313" key="6">
    <source>
        <dbReference type="Proteomes" id="UP000006844"/>
    </source>
</evidence>
<dbReference type="HOGENOM" id="CLU_075333_0_0_0"/>
<evidence type="ECO:0000256" key="3">
    <source>
        <dbReference type="ARBA" id="ARBA00038054"/>
    </source>
</evidence>
<dbReference type="Gene3D" id="2.30.110.10">
    <property type="entry name" value="Electron Transport, Fmn-binding Protein, Chain A"/>
    <property type="match status" value="1"/>
</dbReference>
<evidence type="ECO:0000256" key="2">
    <source>
        <dbReference type="ARBA" id="ARBA00022630"/>
    </source>
</evidence>
<comment type="cofactor">
    <cofactor evidence="1">
        <name>FMN</name>
        <dbReference type="ChEBI" id="CHEBI:58210"/>
    </cofactor>
</comment>
<organism evidence="5 6">
    <name type="scientific">Terriglobus saanensis (strain ATCC BAA-1853 / DSM 23119 / SP1PR4)</name>
    <dbReference type="NCBI Taxonomy" id="401053"/>
    <lineage>
        <taxon>Bacteria</taxon>
        <taxon>Pseudomonadati</taxon>
        <taxon>Acidobacteriota</taxon>
        <taxon>Terriglobia</taxon>
        <taxon>Terriglobales</taxon>
        <taxon>Acidobacteriaceae</taxon>
        <taxon>Terriglobus</taxon>
    </lineage>
</organism>
<dbReference type="GO" id="GO:0010181">
    <property type="term" value="F:FMN binding"/>
    <property type="evidence" value="ECO:0007669"/>
    <property type="project" value="InterPro"/>
</dbReference>
<dbReference type="KEGG" id="tsa:AciPR4_0031"/>
<gene>
    <name evidence="5" type="ordered locus">AciPR4_0031</name>
</gene>
<sequence length="218" mass="23861">MHISVEPSILYFGTPVVLLSTLNEDGSANLAPMSSVWWLGWNCMLGLGAKGHTAQNLLREKEAVLNLPSVTMAGKVNQLAKLTGSDPVPPHKVAMGYRHEKEKFATAGLTAIPSELVTPPRVQECPVQLEVVLEATHSFGTRPDKAATALAFEMRVVRAYAEPGILVPGIENHIDPDKWRPLMMSFCQFYGLGEKASYSILAEIPEEAYRPVPHMARS</sequence>
<feature type="domain" description="Flavin reductase like" evidence="4">
    <location>
        <begin position="12"/>
        <end position="160"/>
    </location>
</feature>
<evidence type="ECO:0000256" key="1">
    <source>
        <dbReference type="ARBA" id="ARBA00001917"/>
    </source>
</evidence>
<dbReference type="InterPro" id="IPR012349">
    <property type="entry name" value="Split_barrel_FMN-bd"/>
</dbReference>
<dbReference type="EMBL" id="CP002467">
    <property type="protein sequence ID" value="ADV80873.1"/>
    <property type="molecule type" value="Genomic_DNA"/>
</dbReference>
<reference evidence="5 6" key="1">
    <citation type="journal article" date="2012" name="Stand. Genomic Sci.">
        <title>Complete genome sequence of Terriglobus saanensis type strain SP1PR4(T), an Acidobacteria from tundra soil.</title>
        <authorList>
            <person name="Rawat S.R."/>
            <person name="Mannisto M.K."/>
            <person name="Starovoytov V."/>
            <person name="Goodwin L."/>
            <person name="Nolan M."/>
            <person name="Hauser L."/>
            <person name="Land M."/>
            <person name="Davenport K.W."/>
            <person name="Woyke T."/>
            <person name="Haggblom M.M."/>
        </authorList>
    </citation>
    <scope>NUCLEOTIDE SEQUENCE</scope>
    <source>
        <strain evidence="6">ATCC BAA-1853 / DSM 23119 / SP1PR4</strain>
    </source>
</reference>
<dbReference type="PANTHER" id="PTHR43567">
    <property type="entry name" value="FLAVOREDOXIN-RELATED-RELATED"/>
    <property type="match status" value="1"/>
</dbReference>
<dbReference type="SUPFAM" id="SSF50475">
    <property type="entry name" value="FMN-binding split barrel"/>
    <property type="match status" value="1"/>
</dbReference>
<comment type="similarity">
    <text evidence="3">Belongs to the flavoredoxin family.</text>
</comment>
<keyword evidence="2" id="KW-0285">Flavoprotein</keyword>
<keyword evidence="6" id="KW-1185">Reference proteome</keyword>
<dbReference type="RefSeq" id="WP_013566606.1">
    <property type="nucleotide sequence ID" value="NC_014963.1"/>
</dbReference>
<protein>
    <submittedName>
        <fullName evidence="5">Flavin reductase domain protein FMN-binding protein</fullName>
    </submittedName>
</protein>
<dbReference type="eggNOG" id="COG1853">
    <property type="taxonomic scope" value="Bacteria"/>
</dbReference>
<accession>E8UY63</accession>
<dbReference type="Proteomes" id="UP000006844">
    <property type="component" value="Chromosome"/>
</dbReference>
<dbReference type="OrthoDB" id="9794638at2"/>
<proteinExistence type="inferred from homology"/>
<dbReference type="PANTHER" id="PTHR43567:SF1">
    <property type="entry name" value="FLAVOREDOXIN"/>
    <property type="match status" value="1"/>
</dbReference>